<protein>
    <submittedName>
        <fullName evidence="5">Uncharacterized protein LOC108736333</fullName>
    </submittedName>
</protein>
<name>A0A1W4WVQ2_AGRPL</name>
<feature type="compositionally biased region" description="Basic and acidic residues" evidence="1">
    <location>
        <begin position="625"/>
        <end position="637"/>
    </location>
</feature>
<dbReference type="AlphaFoldDB" id="A0A1W4WVQ2"/>
<feature type="domain" description="C-type lectin" evidence="3">
    <location>
        <begin position="41"/>
        <end position="144"/>
    </location>
</feature>
<dbReference type="Gene3D" id="3.10.100.10">
    <property type="entry name" value="Mannose-Binding Protein A, subunit A"/>
    <property type="match status" value="1"/>
</dbReference>
<feature type="signal peptide" evidence="2">
    <location>
        <begin position="1"/>
        <end position="21"/>
    </location>
</feature>
<evidence type="ECO:0000313" key="5">
    <source>
        <dbReference type="RefSeq" id="XP_018324218.1"/>
    </source>
</evidence>
<dbReference type="PANTHER" id="PTHR45784:SF5">
    <property type="entry name" value="C-TYPE LECTIN DOMAIN FAMILY 20 MEMBER A-RELATED"/>
    <property type="match status" value="1"/>
</dbReference>
<sequence>MISRIGCVVAFVAATLACASSRAVNISNTWMLPEEGFPVFYRYFRDRISWYEADAVCQFHHANLVTVDNTSQFDAVRAFLKELDITNNVWIGLSRNSDKAQFAWSDFQPLTNEGYWQEAVPETTGSLCAATDPAADFRWHGLSCGGPDVASFICELPVPKWALGTGGCLITELPSLTVLYVPEQSAVELISDCGLDGTKQIACKGNTDREEMMKQLSCGEFDGNLDDKSTKPSVQMNSSPDLPISPVNTPVSTETKTTKHWTSNTVDVDAYYPTRHRRETDNTLSSYVTRSTLKITDDSNMKVENTTTSHVLLRGDTVDEVQHNLSTTNKEEKDSSFTTDPTTFVFKASPVTQEDTNEYPGVINQGQLFSLLDNVTFDVVDLNETGTVENGPVKEYLLTTEQQGQKLTTNVNKETTTPRTTPNEITITTVLYQKEPPQDEMPVTNKDLKKPKKEMETQTFPTNRTYDDIDSNNTTDADISDSKTSLDKKVEFAIYQASETSRSLHEQKPQDDLITKEKNIKKTSKEIELFPIATDPNVKLNRTFRKQLPTPTKFPKKYVQASTYIPNTKYSGTKDSNDKTRPVTEEISEHIILDGNKEHKVVEIKLHSSEKENITKLVITTKRLKQNESPDSADVKKVPKTKSPIKNDNETKFLLTSDSLKPEGGDIISDGNSKQEKIPSITEAFPYFKKTNKLNNQQEMYEELANLNSNSTDTTEGRNFSKADFEIQQAPLKLDSVEPGNGEELQRSVNENKLENSEPTLQSLQSEPEVKKNLIRNRKVTKSQRTSYYPFFIGRVIG</sequence>
<dbReference type="STRING" id="224129.A0A1W4WVQ2"/>
<keyword evidence="4" id="KW-1185">Reference proteome</keyword>
<organism evidence="4 5">
    <name type="scientific">Agrilus planipennis</name>
    <name type="common">Emerald ash borer</name>
    <name type="synonym">Agrilus marcopoli</name>
    <dbReference type="NCBI Taxonomy" id="224129"/>
    <lineage>
        <taxon>Eukaryota</taxon>
        <taxon>Metazoa</taxon>
        <taxon>Ecdysozoa</taxon>
        <taxon>Arthropoda</taxon>
        <taxon>Hexapoda</taxon>
        <taxon>Insecta</taxon>
        <taxon>Pterygota</taxon>
        <taxon>Neoptera</taxon>
        <taxon>Endopterygota</taxon>
        <taxon>Coleoptera</taxon>
        <taxon>Polyphaga</taxon>
        <taxon>Elateriformia</taxon>
        <taxon>Buprestoidea</taxon>
        <taxon>Buprestidae</taxon>
        <taxon>Agrilinae</taxon>
        <taxon>Agrilus</taxon>
    </lineage>
</organism>
<dbReference type="CDD" id="cd00037">
    <property type="entry name" value="CLECT"/>
    <property type="match status" value="1"/>
</dbReference>
<feature type="compositionally biased region" description="Polar residues" evidence="1">
    <location>
        <begin position="231"/>
        <end position="258"/>
    </location>
</feature>
<evidence type="ECO:0000259" key="3">
    <source>
        <dbReference type="PROSITE" id="PS50041"/>
    </source>
</evidence>
<dbReference type="InParanoid" id="A0A1W4WVQ2"/>
<dbReference type="PROSITE" id="PS51257">
    <property type="entry name" value="PROKAR_LIPOPROTEIN"/>
    <property type="match status" value="1"/>
</dbReference>
<feature type="compositionally biased region" description="Polar residues" evidence="1">
    <location>
        <begin position="757"/>
        <end position="766"/>
    </location>
</feature>
<feature type="region of interest" description="Disordered" evidence="1">
    <location>
        <begin position="749"/>
        <end position="770"/>
    </location>
</feature>
<feature type="chain" id="PRO_5010719105" evidence="2">
    <location>
        <begin position="22"/>
        <end position="798"/>
    </location>
</feature>
<dbReference type="OrthoDB" id="5858677at2759"/>
<dbReference type="SMART" id="SM00034">
    <property type="entry name" value="CLECT"/>
    <property type="match status" value="1"/>
</dbReference>
<dbReference type="Pfam" id="PF00059">
    <property type="entry name" value="Lectin_C"/>
    <property type="match status" value="1"/>
</dbReference>
<dbReference type="GeneID" id="108736333"/>
<keyword evidence="2" id="KW-0732">Signal</keyword>
<evidence type="ECO:0000256" key="1">
    <source>
        <dbReference type="SAM" id="MobiDB-lite"/>
    </source>
</evidence>
<dbReference type="RefSeq" id="XP_018324218.1">
    <property type="nucleotide sequence ID" value="XM_018468716.2"/>
</dbReference>
<dbReference type="KEGG" id="apln:108736333"/>
<feature type="region of interest" description="Disordered" evidence="1">
    <location>
        <begin position="452"/>
        <end position="483"/>
    </location>
</feature>
<dbReference type="InterPro" id="IPR016187">
    <property type="entry name" value="CTDL_fold"/>
</dbReference>
<feature type="region of interest" description="Disordered" evidence="1">
    <location>
        <begin position="625"/>
        <end position="647"/>
    </location>
</feature>
<dbReference type="Proteomes" id="UP000192223">
    <property type="component" value="Unplaced"/>
</dbReference>
<dbReference type="PROSITE" id="PS50041">
    <property type="entry name" value="C_TYPE_LECTIN_2"/>
    <property type="match status" value="1"/>
</dbReference>
<gene>
    <name evidence="5" type="primary">LOC108736333</name>
</gene>
<dbReference type="InterPro" id="IPR001304">
    <property type="entry name" value="C-type_lectin-like"/>
</dbReference>
<feature type="region of interest" description="Disordered" evidence="1">
    <location>
        <begin position="220"/>
        <end position="258"/>
    </location>
</feature>
<reference evidence="5" key="1">
    <citation type="submission" date="2025-08" db="UniProtKB">
        <authorList>
            <consortium name="RefSeq"/>
        </authorList>
    </citation>
    <scope>IDENTIFICATION</scope>
    <source>
        <tissue evidence="5">Entire body</tissue>
    </source>
</reference>
<dbReference type="InterPro" id="IPR016186">
    <property type="entry name" value="C-type_lectin-like/link_sf"/>
</dbReference>
<evidence type="ECO:0000313" key="4">
    <source>
        <dbReference type="Proteomes" id="UP000192223"/>
    </source>
</evidence>
<proteinExistence type="predicted"/>
<accession>A0A1W4WVQ2</accession>
<evidence type="ECO:0000256" key="2">
    <source>
        <dbReference type="SAM" id="SignalP"/>
    </source>
</evidence>
<dbReference type="PANTHER" id="PTHR45784">
    <property type="entry name" value="C-TYPE LECTIN DOMAIN FAMILY 20 MEMBER A-RELATED"/>
    <property type="match status" value="1"/>
</dbReference>
<dbReference type="SUPFAM" id="SSF56436">
    <property type="entry name" value="C-type lectin-like"/>
    <property type="match status" value="1"/>
</dbReference>